<sequence>MNNLNKSKVRQVESIRIGLASPERIRKWAERTLPNGKILGQVTSSQTVNYKTLKPEKGGLFCERIFGPIKDFECSCGRKKNQIHQQYCSECFVEFTSSRVRRYRLGYIQLVSPVTHVWYLKGTPSYISILLDMRRKKVEAITYCTETTNVSETISIDVSTRPIIKSVNTTNSIDLNKDSRVPDQEDLVNNWQIFSPEDNFDSKRVLPSEIGAQEESFIGDLSQAKKLDSTRVLAPYGLPFPGYQEDSQMLIQENKKKVVLSERLEQSSRPRGEFPEEKLKKKLGGKKILINNYYTISQECSWEIQDDWNKFLYYMLSYPDDKDIPVPFYLSRIRNPVNHLSEVGELYSNQSSGINNFYSTNSFSNLDEIRELYSSPQINLPLTGAEAILSFLENLDLQLLDRQIRVELFELNEEINEFENQGFLFFHEQRRLQSLLYIRAKKLRRLKLVRHFRRTKVRPEWMILSILPVLPPDLRPIIQLDGDQVAVSDLNKLYQKVLFRNNRMKRHRKNTCSTKSDEIKYAQRLLQEAVDALIENGKGGADPICASNERPLKSLSDMLKGKKGRFRQNLLGKRVDYSGRSVIVVGPKLKIHECGLPKEMAIELFQPFLIRRLMSKKFVRTIVGAKSLIQRQDPIIWPVLQQIVQNHPVLLNRAPTLHRLGIQAFQPKLVDGRAILLHPLVCTAFNADFDGDQMAVHVPLSFQARAEAWKLMWSRNNLLSPATGQPILVPSQDMILGCYYLTTTNSKPQLGKGNYFVDLEDVVKAYTQKKLYLHAPIWVYWPNLFETETEFEYPLELRVDCYGNVIQIFSKFQKYFDANKKKLVNLFGPRLVVF</sequence>
<protein>
    <recommendedName>
        <fullName evidence="9">DNA-directed RNA polymerase subunit beta'</fullName>
        <ecNumber evidence="9">2.7.7.6</ecNumber>
    </recommendedName>
    <alternativeName>
        <fullName evidence="9">PEP</fullName>
    </alternativeName>
    <alternativeName>
        <fullName evidence="9">Plastid-encoded RNA polymerase subunit beta'</fullName>
        <shortName evidence="9">RNA polymerase subunit beta'</shortName>
    </alternativeName>
</protein>
<keyword evidence="4 12" id="KW-0934">Plastid</keyword>
<keyword evidence="9" id="KW-0460">Magnesium</keyword>
<evidence type="ECO:0000259" key="11">
    <source>
        <dbReference type="SMART" id="SM00663"/>
    </source>
</evidence>
<evidence type="ECO:0000256" key="2">
    <source>
        <dbReference type="ARBA" id="ARBA00007207"/>
    </source>
</evidence>
<dbReference type="RefSeq" id="YP_009105679.1">
    <property type="nucleotide sequence ID" value="NC_025535.1"/>
</dbReference>
<dbReference type="InterPro" id="IPR034678">
    <property type="entry name" value="RNApol_RpoC1"/>
</dbReference>
<evidence type="ECO:0000256" key="3">
    <source>
        <dbReference type="ARBA" id="ARBA00022478"/>
    </source>
</evidence>
<geneLocation type="chloroplast" evidence="12"/>
<name>A0A097KMN1_9CHLO</name>
<feature type="binding site" evidence="9">
    <location>
        <position position="690"/>
    </location>
    <ligand>
        <name>Mg(2+)</name>
        <dbReference type="ChEBI" id="CHEBI:18420"/>
    </ligand>
</feature>
<dbReference type="GO" id="GO:0003899">
    <property type="term" value="F:DNA-directed RNA polymerase activity"/>
    <property type="evidence" value="ECO:0007669"/>
    <property type="project" value="UniProtKB-UniRule"/>
</dbReference>
<feature type="binding site" evidence="9">
    <location>
        <position position="692"/>
    </location>
    <ligand>
        <name>Mg(2+)</name>
        <dbReference type="ChEBI" id="CHEBI:18420"/>
    </ligand>
</feature>
<feature type="binding site" evidence="9">
    <location>
        <position position="91"/>
    </location>
    <ligand>
        <name>Zn(2+)</name>
        <dbReference type="ChEBI" id="CHEBI:29105"/>
    </ligand>
</feature>
<dbReference type="GO" id="GO:0009507">
    <property type="term" value="C:chloroplast"/>
    <property type="evidence" value="ECO:0007669"/>
    <property type="project" value="UniProtKB-SubCell"/>
</dbReference>
<gene>
    <name evidence="9 12" type="primary">rpoC1</name>
</gene>
<dbReference type="InterPro" id="IPR044893">
    <property type="entry name" value="RNA_pol_Rpb1_clamp_domain"/>
</dbReference>
<proteinExistence type="inferred from homology"/>
<comment type="subcellular location">
    <subcellularLocation>
        <location evidence="9">Plastid</location>
        <location evidence="9">Chloroplast</location>
    </subcellularLocation>
</comment>
<keyword evidence="3 9" id="KW-0240">DNA-directed RNA polymerase</keyword>
<comment type="cofactor">
    <cofactor evidence="9">
        <name>Mg(2+)</name>
        <dbReference type="ChEBI" id="CHEBI:18420"/>
    </cofactor>
    <text evidence="9">Binds 1 Mg(2+) ion per subunit.</text>
</comment>
<accession>A0A097KMN1</accession>
<comment type="catalytic activity">
    <reaction evidence="8 9 10">
        <text>RNA(n) + a ribonucleoside 5'-triphosphate = RNA(n+1) + diphosphate</text>
        <dbReference type="Rhea" id="RHEA:21248"/>
        <dbReference type="Rhea" id="RHEA-COMP:14527"/>
        <dbReference type="Rhea" id="RHEA-COMP:17342"/>
        <dbReference type="ChEBI" id="CHEBI:33019"/>
        <dbReference type="ChEBI" id="CHEBI:61557"/>
        <dbReference type="ChEBI" id="CHEBI:140395"/>
        <dbReference type="EC" id="2.7.7.6"/>
    </reaction>
</comment>
<comment type="similarity">
    <text evidence="2 9">Belongs to the RNA polymerase beta' chain family. RpoC1 subfamily.</text>
</comment>
<dbReference type="EC" id="2.7.7.6" evidence="9"/>
<evidence type="ECO:0000256" key="7">
    <source>
        <dbReference type="ARBA" id="ARBA00023163"/>
    </source>
</evidence>
<dbReference type="EMBL" id="KM462873">
    <property type="protein sequence ID" value="AIT94437.1"/>
    <property type="molecule type" value="Genomic_DNA"/>
</dbReference>
<organism evidence="12">
    <name type="scientific">Neocystis brevis</name>
    <dbReference type="NCBI Taxonomy" id="1065496"/>
    <lineage>
        <taxon>Eukaryota</taxon>
        <taxon>Viridiplantae</taxon>
        <taxon>Chlorophyta</taxon>
        <taxon>core chlorophytes</taxon>
        <taxon>Chlorophyceae</taxon>
        <taxon>CS clade</taxon>
        <taxon>Sphaeropleales</taxon>
        <taxon>Radiococcaceae</taxon>
        <taxon>Neocystis</taxon>
    </lineage>
</organism>
<feature type="domain" description="RNA polymerase N-terminal" evidence="11">
    <location>
        <begin position="460"/>
        <end position="742"/>
    </location>
</feature>
<keyword evidence="7 9" id="KW-0804">Transcription</keyword>
<dbReference type="Pfam" id="PF04983">
    <property type="entry name" value="RNA_pol_Rpb1_3"/>
    <property type="match status" value="1"/>
</dbReference>
<dbReference type="Gene3D" id="1.10.40.90">
    <property type="match status" value="1"/>
</dbReference>
<dbReference type="PANTHER" id="PTHR19376:SF54">
    <property type="entry name" value="DNA-DIRECTED RNA POLYMERASE SUBUNIT BETA"/>
    <property type="match status" value="1"/>
</dbReference>
<comment type="function">
    <text evidence="1 9 10">DNA-dependent RNA polymerase catalyzes the transcription of DNA into RNA using the four ribonucleoside triphosphates as substrates.</text>
</comment>
<dbReference type="GO" id="GO:0000428">
    <property type="term" value="C:DNA-directed RNA polymerase complex"/>
    <property type="evidence" value="ECO:0007669"/>
    <property type="project" value="UniProtKB-KW"/>
</dbReference>
<dbReference type="SMART" id="SM00663">
    <property type="entry name" value="RPOLA_N"/>
    <property type="match status" value="1"/>
</dbReference>
<dbReference type="InterPro" id="IPR045867">
    <property type="entry name" value="DNA-dir_RpoC_beta_prime"/>
</dbReference>
<dbReference type="HAMAP" id="MF_01323">
    <property type="entry name" value="RNApol_bact_RpoC1"/>
    <property type="match status" value="1"/>
</dbReference>
<reference evidence="12" key="1">
    <citation type="journal article" date="2014" name="BMC Evol. Biol.">
        <title>Chloroplast phylogenomic analysis resolves deep-level relationships within the green algal class Trebouxiophyceae.</title>
        <authorList>
            <person name="Lemieux C."/>
            <person name="Otis C."/>
            <person name="Turmel M."/>
        </authorList>
    </citation>
    <scope>NUCLEOTIDE SEQUENCE</scope>
</reference>
<dbReference type="PANTHER" id="PTHR19376">
    <property type="entry name" value="DNA-DIRECTED RNA POLYMERASE"/>
    <property type="match status" value="1"/>
</dbReference>
<keyword evidence="12" id="KW-0150">Chloroplast</keyword>
<dbReference type="GO" id="GO:0000287">
    <property type="term" value="F:magnesium ion binding"/>
    <property type="evidence" value="ECO:0007669"/>
    <property type="project" value="UniProtKB-UniRule"/>
</dbReference>
<dbReference type="Pfam" id="PF00623">
    <property type="entry name" value="RNA_pol_Rpb1_2"/>
    <property type="match status" value="2"/>
</dbReference>
<dbReference type="Gene3D" id="4.10.860.120">
    <property type="entry name" value="RNA polymerase II, clamp domain"/>
    <property type="match status" value="1"/>
</dbReference>
<dbReference type="InterPro" id="IPR042102">
    <property type="entry name" value="RNA_pol_Rpb1_3_sf"/>
</dbReference>
<dbReference type="Gene3D" id="2.40.40.20">
    <property type="match status" value="1"/>
</dbReference>
<keyword evidence="5 9" id="KW-0808">Transferase</keyword>
<keyword evidence="9" id="KW-0479">Metal-binding</keyword>
<dbReference type="GO" id="GO:0003677">
    <property type="term" value="F:DNA binding"/>
    <property type="evidence" value="ECO:0007669"/>
    <property type="project" value="UniProtKB-UniRule"/>
</dbReference>
<dbReference type="AlphaFoldDB" id="A0A097KMN1"/>
<evidence type="ECO:0000256" key="8">
    <source>
        <dbReference type="ARBA" id="ARBA00048552"/>
    </source>
</evidence>
<dbReference type="Pfam" id="PF04997">
    <property type="entry name" value="RNA_pol_Rpb1_1"/>
    <property type="match status" value="2"/>
</dbReference>
<comment type="subunit">
    <text evidence="9">In plastids the minimal PEP RNA polymerase catalytic core is composed of four subunits: alpha, beta, beta', and beta''. When a (nuclear-encoded) sigma factor is associated with the core the holoenzyme is formed, which can initiate transcription.</text>
</comment>
<evidence type="ECO:0000313" key="12">
    <source>
        <dbReference type="EMBL" id="AIT94437.1"/>
    </source>
</evidence>
<feature type="binding site" evidence="9">
    <location>
        <position position="74"/>
    </location>
    <ligand>
        <name>Zn(2+)</name>
        <dbReference type="ChEBI" id="CHEBI:29105"/>
    </ligand>
</feature>
<feature type="binding site" evidence="9">
    <location>
        <position position="76"/>
    </location>
    <ligand>
        <name>Zn(2+)</name>
        <dbReference type="ChEBI" id="CHEBI:29105"/>
    </ligand>
</feature>
<dbReference type="InterPro" id="IPR007080">
    <property type="entry name" value="RNA_pol_Rpb1_1"/>
</dbReference>
<dbReference type="InterPro" id="IPR007066">
    <property type="entry name" value="RNA_pol_Rpb1_3"/>
</dbReference>
<dbReference type="SUPFAM" id="SSF64484">
    <property type="entry name" value="beta and beta-prime subunits of DNA dependent RNA-polymerase"/>
    <property type="match status" value="1"/>
</dbReference>
<dbReference type="GeneID" id="22159749"/>
<comment type="cofactor">
    <cofactor evidence="9">
        <name>Zn(2+)</name>
        <dbReference type="ChEBI" id="CHEBI:29105"/>
    </cofactor>
    <text evidence="9">Binds 1 Zn(2+) ion per subunit.</text>
</comment>
<dbReference type="InterPro" id="IPR000722">
    <property type="entry name" value="RNA_pol_asu"/>
</dbReference>
<evidence type="ECO:0000256" key="5">
    <source>
        <dbReference type="ARBA" id="ARBA00022679"/>
    </source>
</evidence>
<dbReference type="InterPro" id="IPR006592">
    <property type="entry name" value="RNA_pol_N"/>
</dbReference>
<evidence type="ECO:0000256" key="1">
    <source>
        <dbReference type="ARBA" id="ARBA00004026"/>
    </source>
</evidence>
<dbReference type="GO" id="GO:0008270">
    <property type="term" value="F:zinc ion binding"/>
    <property type="evidence" value="ECO:0007669"/>
    <property type="project" value="UniProtKB-UniRule"/>
</dbReference>
<keyword evidence="6 9" id="KW-0548">Nucleotidyltransferase</keyword>
<feature type="binding site" evidence="9">
    <location>
        <position position="88"/>
    </location>
    <ligand>
        <name>Zn(2+)</name>
        <dbReference type="ChEBI" id="CHEBI:29105"/>
    </ligand>
</feature>
<keyword evidence="9" id="KW-0862">Zinc</keyword>
<dbReference type="Gene3D" id="1.10.274.100">
    <property type="entry name" value="RNA polymerase Rpb1, domain 3"/>
    <property type="match status" value="1"/>
</dbReference>
<evidence type="ECO:0000256" key="9">
    <source>
        <dbReference type="HAMAP-Rule" id="MF_01323"/>
    </source>
</evidence>
<feature type="binding site" evidence="9">
    <location>
        <position position="688"/>
    </location>
    <ligand>
        <name>Mg(2+)</name>
        <dbReference type="ChEBI" id="CHEBI:18420"/>
    </ligand>
</feature>
<dbReference type="GO" id="GO:0006351">
    <property type="term" value="P:DNA-templated transcription"/>
    <property type="evidence" value="ECO:0007669"/>
    <property type="project" value="UniProtKB-UniRule"/>
</dbReference>
<evidence type="ECO:0000256" key="10">
    <source>
        <dbReference type="RuleBase" id="RU004279"/>
    </source>
</evidence>
<evidence type="ECO:0000256" key="4">
    <source>
        <dbReference type="ARBA" id="ARBA00022640"/>
    </source>
</evidence>
<evidence type="ECO:0000256" key="6">
    <source>
        <dbReference type="ARBA" id="ARBA00022695"/>
    </source>
</evidence>